<dbReference type="SUPFAM" id="SSF53187">
    <property type="entry name" value="Zn-dependent exopeptidases"/>
    <property type="match status" value="1"/>
</dbReference>
<evidence type="ECO:0000256" key="3">
    <source>
        <dbReference type="ARBA" id="ARBA00022670"/>
    </source>
</evidence>
<feature type="domain" description="Peptidase M28" evidence="10">
    <location>
        <begin position="226"/>
        <end position="435"/>
    </location>
</feature>
<evidence type="ECO:0000256" key="8">
    <source>
        <dbReference type="ARBA" id="ARBA00043962"/>
    </source>
</evidence>
<comment type="cofactor">
    <cofactor evidence="1">
        <name>Zn(2+)</name>
        <dbReference type="ChEBI" id="CHEBI:29105"/>
    </cofactor>
</comment>
<organism evidence="11 12">
    <name type="scientific">Lodderomyces beijingensis</name>
    <dbReference type="NCBI Taxonomy" id="1775926"/>
    <lineage>
        <taxon>Eukaryota</taxon>
        <taxon>Fungi</taxon>
        <taxon>Dikarya</taxon>
        <taxon>Ascomycota</taxon>
        <taxon>Saccharomycotina</taxon>
        <taxon>Pichiomycetes</taxon>
        <taxon>Debaryomycetaceae</taxon>
        <taxon>Candida/Lodderomyces clade</taxon>
        <taxon>Lodderomyces</taxon>
    </lineage>
</organism>
<keyword evidence="6 9" id="KW-0378">Hydrolase</keyword>
<dbReference type="RefSeq" id="XP_066829632.1">
    <property type="nucleotide sequence ID" value="XM_066972721.1"/>
</dbReference>
<evidence type="ECO:0000256" key="7">
    <source>
        <dbReference type="ARBA" id="ARBA00022833"/>
    </source>
</evidence>
<protein>
    <recommendedName>
        <fullName evidence="9">Peptide hydrolase</fullName>
        <ecNumber evidence="9">3.4.-.-</ecNumber>
    </recommendedName>
</protein>
<dbReference type="PANTHER" id="PTHR12147">
    <property type="entry name" value="METALLOPEPTIDASE M28 FAMILY MEMBER"/>
    <property type="match status" value="1"/>
</dbReference>
<dbReference type="PANTHER" id="PTHR12147:SF56">
    <property type="entry name" value="AMINOPEPTIDASE YDR415C-RELATED"/>
    <property type="match status" value="1"/>
</dbReference>
<dbReference type="InterPro" id="IPR045175">
    <property type="entry name" value="M28_fam"/>
</dbReference>
<keyword evidence="7 9" id="KW-0862">Zinc</keyword>
<keyword evidence="2" id="KW-0031">Aminopeptidase</keyword>
<dbReference type="EC" id="3.4.-.-" evidence="9"/>
<dbReference type="EMBL" id="OZ022407">
    <property type="protein sequence ID" value="CAK9438470.1"/>
    <property type="molecule type" value="Genomic_DNA"/>
</dbReference>
<evidence type="ECO:0000313" key="11">
    <source>
        <dbReference type="EMBL" id="CAK9438470.1"/>
    </source>
</evidence>
<dbReference type="Proteomes" id="UP001497383">
    <property type="component" value="Chromosome 3"/>
</dbReference>
<gene>
    <name evidence="11" type="ORF">LODBEIA_P26940</name>
</gene>
<evidence type="ECO:0000256" key="4">
    <source>
        <dbReference type="ARBA" id="ARBA00022723"/>
    </source>
</evidence>
<proteinExistence type="inferred from homology"/>
<evidence type="ECO:0000256" key="6">
    <source>
        <dbReference type="ARBA" id="ARBA00022801"/>
    </source>
</evidence>
<evidence type="ECO:0000259" key="10">
    <source>
        <dbReference type="Pfam" id="PF04389"/>
    </source>
</evidence>
<dbReference type="Gene3D" id="3.40.630.10">
    <property type="entry name" value="Zn peptidases"/>
    <property type="match status" value="1"/>
</dbReference>
<dbReference type="Pfam" id="PF04389">
    <property type="entry name" value="Peptidase_M28"/>
    <property type="match status" value="1"/>
</dbReference>
<dbReference type="GeneID" id="92207890"/>
<dbReference type="InterPro" id="IPR007484">
    <property type="entry name" value="Peptidase_M28"/>
</dbReference>
<accession>A0ABP0ZK04</accession>
<reference evidence="11 12" key="1">
    <citation type="submission" date="2024-03" db="EMBL/GenBank/DDBJ databases">
        <authorList>
            <person name="Brejova B."/>
        </authorList>
    </citation>
    <scope>NUCLEOTIDE SEQUENCE [LARGE SCALE GENOMIC DNA]</scope>
    <source>
        <strain evidence="11 12">CBS 14171</strain>
    </source>
</reference>
<keyword evidence="4 9" id="KW-0479">Metal-binding</keyword>
<evidence type="ECO:0000313" key="12">
    <source>
        <dbReference type="Proteomes" id="UP001497383"/>
    </source>
</evidence>
<dbReference type="CDD" id="cd03879">
    <property type="entry name" value="M28_AAP"/>
    <property type="match status" value="1"/>
</dbReference>
<keyword evidence="3 9" id="KW-0645">Protease</keyword>
<sequence length="447" mass="50239">MASHYGPPGGLHYILNTKLDYIEVLDTTFDRWKMKLAAVLASLLCLAFSFPVFNTQPWSLLPFATNWGRKDRLVKTGPDEFRLVSEEDKLSMKKRGQKFIDMTAQIPIDLAVEQGLVRKPSLSLWENLLVIGSKQISTLSKPIPVYNYPSVTAYGSEVKRLYQLIDVDLMLKQLTKFTSFYSRYYKAASGAESAQWLFDQLSALVSPFEEISITKVHHLGWDQFSIIVSIPGQVDDKVVVGAHQDSANLILPNLMRAPGADDDGSGSVTILESLRILLEAYKEGASSFKPYNTLEFHWYSAEEGGLLGSIDVFTRYSKANEVVVGMLQQDMTGYTQGAIDAGVEPHFGLIADYTSVDLNNFLKLIIDEYNSIPYHESQCGYACSDHASALENGYPSSFLIESEMKYTNKYIHSTMDTIDRLDWDHIKEHVKLTVAYAYELSLAKDLH</sequence>
<comment type="similarity">
    <text evidence="8">Belongs to the peptidase M28 family. M28E subfamily.</text>
</comment>
<evidence type="ECO:0000256" key="9">
    <source>
        <dbReference type="RuleBase" id="RU361240"/>
    </source>
</evidence>
<evidence type="ECO:0000256" key="2">
    <source>
        <dbReference type="ARBA" id="ARBA00022438"/>
    </source>
</evidence>
<name>A0ABP0ZK04_9ASCO</name>
<keyword evidence="12" id="KW-1185">Reference proteome</keyword>
<evidence type="ECO:0000256" key="5">
    <source>
        <dbReference type="ARBA" id="ARBA00022729"/>
    </source>
</evidence>
<evidence type="ECO:0000256" key="1">
    <source>
        <dbReference type="ARBA" id="ARBA00001947"/>
    </source>
</evidence>
<keyword evidence="5" id="KW-0732">Signal</keyword>